<dbReference type="PANTHER" id="PTHR24103">
    <property type="entry name" value="E3 UBIQUITIN-PROTEIN LIGASE TRIM"/>
    <property type="match status" value="1"/>
</dbReference>
<name>A0A3P9D129_9CICH</name>
<dbReference type="SMART" id="SM00589">
    <property type="entry name" value="PRY"/>
    <property type="match status" value="1"/>
</dbReference>
<dbReference type="InterPro" id="IPR050143">
    <property type="entry name" value="TRIM/RBCC"/>
</dbReference>
<evidence type="ECO:0000313" key="4">
    <source>
        <dbReference type="Proteomes" id="UP000265160"/>
    </source>
</evidence>
<dbReference type="Pfam" id="PF00622">
    <property type="entry name" value="SPRY"/>
    <property type="match status" value="1"/>
</dbReference>
<dbReference type="InterPro" id="IPR013320">
    <property type="entry name" value="ConA-like_dom_sf"/>
</dbReference>
<dbReference type="InterPro" id="IPR003877">
    <property type="entry name" value="SPRY_dom"/>
</dbReference>
<dbReference type="Proteomes" id="UP000265160">
    <property type="component" value="Unplaced"/>
</dbReference>
<dbReference type="SUPFAM" id="SSF49899">
    <property type="entry name" value="Concanavalin A-like lectins/glucanases"/>
    <property type="match status" value="1"/>
</dbReference>
<reference evidence="3" key="2">
    <citation type="submission" date="2025-09" db="UniProtKB">
        <authorList>
            <consortium name="Ensembl"/>
        </authorList>
    </citation>
    <scope>IDENTIFICATION</scope>
</reference>
<sequence>YIHQNNKCQSKKEVKETRLNSGKQNEDSTSQMTLKEIFSKDMKKLFEAELKRVQQYAVDDPDTAHPKLILSDDGKQVHCGDKKKCPDNPERFSEEIVVSGKQSFSSGRFYFEVLSVNRKKKITPSPEKGYWTVGVYENICVAFEDPEVRLPLQSYPDKVGVFVDYEEGLVSFFDADHAALIYSFTGCSFTGKLYPFFCPGVNDDDNSAPLIICPLDPEAELTHQGRRE</sequence>
<dbReference type="Ensembl" id="ENSMZET00005028688.1">
    <property type="protein sequence ID" value="ENSMZEP00005027801.1"/>
    <property type="gene ID" value="ENSMZEG00005020729.1"/>
</dbReference>
<evidence type="ECO:0000259" key="2">
    <source>
        <dbReference type="PROSITE" id="PS50188"/>
    </source>
</evidence>
<dbReference type="SMART" id="SM00449">
    <property type="entry name" value="SPRY"/>
    <property type="match status" value="1"/>
</dbReference>
<feature type="domain" description="B30.2/SPRY" evidence="2">
    <location>
        <begin position="37"/>
        <end position="215"/>
    </location>
</feature>
<evidence type="ECO:0000256" key="1">
    <source>
        <dbReference type="SAM" id="MobiDB-lite"/>
    </source>
</evidence>
<dbReference type="Gene3D" id="2.60.120.920">
    <property type="match status" value="1"/>
</dbReference>
<dbReference type="GeneTree" id="ENSGT01040000240400"/>
<protein>
    <recommendedName>
        <fullName evidence="2">B30.2/SPRY domain-containing protein</fullName>
    </recommendedName>
</protein>
<dbReference type="FunFam" id="2.60.120.920:FF:000004">
    <property type="entry name" value="Butyrophilin subfamily 1 member A1"/>
    <property type="match status" value="1"/>
</dbReference>
<feature type="region of interest" description="Disordered" evidence="1">
    <location>
        <begin position="1"/>
        <end position="31"/>
    </location>
</feature>
<accession>A0A3P9D129</accession>
<dbReference type="InterPro" id="IPR003879">
    <property type="entry name" value="Butyrophylin_SPRY"/>
</dbReference>
<feature type="compositionally biased region" description="Polar residues" evidence="1">
    <location>
        <begin position="19"/>
        <end position="31"/>
    </location>
</feature>
<dbReference type="InterPro" id="IPR006574">
    <property type="entry name" value="PRY"/>
</dbReference>
<dbReference type="InterPro" id="IPR043136">
    <property type="entry name" value="B30.2/SPRY_sf"/>
</dbReference>
<evidence type="ECO:0000313" key="3">
    <source>
        <dbReference type="Ensembl" id="ENSMZEP00005027801.1"/>
    </source>
</evidence>
<dbReference type="PROSITE" id="PS50188">
    <property type="entry name" value="B302_SPRY"/>
    <property type="match status" value="1"/>
</dbReference>
<dbReference type="Pfam" id="PF13765">
    <property type="entry name" value="PRY"/>
    <property type="match status" value="1"/>
</dbReference>
<dbReference type="InterPro" id="IPR001870">
    <property type="entry name" value="B30.2/SPRY"/>
</dbReference>
<proteinExistence type="predicted"/>
<reference evidence="3" key="1">
    <citation type="submission" date="2025-08" db="UniProtKB">
        <authorList>
            <consortium name="Ensembl"/>
        </authorList>
    </citation>
    <scope>IDENTIFICATION</scope>
</reference>
<dbReference type="PRINTS" id="PR01407">
    <property type="entry name" value="BUTYPHLNCDUF"/>
</dbReference>
<organism evidence="3 4">
    <name type="scientific">Maylandia zebra</name>
    <name type="common">zebra mbuna</name>
    <dbReference type="NCBI Taxonomy" id="106582"/>
    <lineage>
        <taxon>Eukaryota</taxon>
        <taxon>Metazoa</taxon>
        <taxon>Chordata</taxon>
        <taxon>Craniata</taxon>
        <taxon>Vertebrata</taxon>
        <taxon>Euteleostomi</taxon>
        <taxon>Actinopterygii</taxon>
        <taxon>Neopterygii</taxon>
        <taxon>Teleostei</taxon>
        <taxon>Neoteleostei</taxon>
        <taxon>Acanthomorphata</taxon>
        <taxon>Ovalentaria</taxon>
        <taxon>Cichlomorphae</taxon>
        <taxon>Cichliformes</taxon>
        <taxon>Cichlidae</taxon>
        <taxon>African cichlids</taxon>
        <taxon>Pseudocrenilabrinae</taxon>
        <taxon>Haplochromini</taxon>
        <taxon>Maylandia</taxon>
        <taxon>Maylandia zebra complex</taxon>
    </lineage>
</organism>
<dbReference type="AlphaFoldDB" id="A0A3P9D129"/>
<dbReference type="CDD" id="cd13733">
    <property type="entry name" value="SPRY_PRY_C-I_1"/>
    <property type="match status" value="1"/>
</dbReference>
<keyword evidence="4" id="KW-1185">Reference proteome</keyword>